<dbReference type="Proteomes" id="UP001501094">
    <property type="component" value="Unassembled WGS sequence"/>
</dbReference>
<feature type="transmembrane region" description="Helical" evidence="1">
    <location>
        <begin position="179"/>
        <end position="200"/>
    </location>
</feature>
<gene>
    <name evidence="2" type="ORF">GCM10009751_02660</name>
</gene>
<name>A0ABN2N5G7_9MICO</name>
<accession>A0ABN2N5G7</accession>
<evidence type="ECO:0000256" key="1">
    <source>
        <dbReference type="SAM" id="Phobius"/>
    </source>
</evidence>
<feature type="transmembrane region" description="Helical" evidence="1">
    <location>
        <begin position="154"/>
        <end position="172"/>
    </location>
</feature>
<keyword evidence="1" id="KW-0472">Membrane</keyword>
<comment type="caution">
    <text evidence="2">The sequence shown here is derived from an EMBL/GenBank/DDBJ whole genome shotgun (WGS) entry which is preliminary data.</text>
</comment>
<feature type="transmembrane region" description="Helical" evidence="1">
    <location>
        <begin position="110"/>
        <end position="139"/>
    </location>
</feature>
<reference evidence="2 3" key="1">
    <citation type="journal article" date="2019" name="Int. J. Syst. Evol. Microbiol.">
        <title>The Global Catalogue of Microorganisms (GCM) 10K type strain sequencing project: providing services to taxonomists for standard genome sequencing and annotation.</title>
        <authorList>
            <consortium name="The Broad Institute Genomics Platform"/>
            <consortium name="The Broad Institute Genome Sequencing Center for Infectious Disease"/>
            <person name="Wu L."/>
            <person name="Ma J."/>
        </authorList>
    </citation>
    <scope>NUCLEOTIDE SEQUENCE [LARGE SCALE GENOMIC DNA]</scope>
    <source>
        <strain evidence="2 3">JCM 14326</strain>
    </source>
</reference>
<evidence type="ECO:0000313" key="3">
    <source>
        <dbReference type="Proteomes" id="UP001501094"/>
    </source>
</evidence>
<keyword evidence="3" id="KW-1185">Reference proteome</keyword>
<evidence type="ECO:0000313" key="2">
    <source>
        <dbReference type="EMBL" id="GAA1849879.1"/>
    </source>
</evidence>
<feature type="transmembrane region" description="Helical" evidence="1">
    <location>
        <begin position="237"/>
        <end position="256"/>
    </location>
</feature>
<feature type="transmembrane region" description="Helical" evidence="1">
    <location>
        <begin position="64"/>
        <end position="83"/>
    </location>
</feature>
<feature type="transmembrane region" description="Helical" evidence="1">
    <location>
        <begin position="21"/>
        <end position="44"/>
    </location>
</feature>
<keyword evidence="1" id="KW-0812">Transmembrane</keyword>
<organism evidence="2 3">
    <name type="scientific">Myceligenerans crystallogenes</name>
    <dbReference type="NCBI Taxonomy" id="316335"/>
    <lineage>
        <taxon>Bacteria</taxon>
        <taxon>Bacillati</taxon>
        <taxon>Actinomycetota</taxon>
        <taxon>Actinomycetes</taxon>
        <taxon>Micrococcales</taxon>
        <taxon>Promicromonosporaceae</taxon>
        <taxon>Myceligenerans</taxon>
    </lineage>
</organism>
<proteinExistence type="predicted"/>
<keyword evidence="1" id="KW-1133">Transmembrane helix</keyword>
<evidence type="ECO:0008006" key="4">
    <source>
        <dbReference type="Google" id="ProtNLM"/>
    </source>
</evidence>
<dbReference type="EMBL" id="BAAANL010000001">
    <property type="protein sequence ID" value="GAA1849879.1"/>
    <property type="molecule type" value="Genomic_DNA"/>
</dbReference>
<protein>
    <recommendedName>
        <fullName evidence="4">ABC-2 family transporter protein</fullName>
    </recommendedName>
</protein>
<dbReference type="RefSeq" id="WP_344098865.1">
    <property type="nucleotide sequence ID" value="NZ_BAAANL010000001.1"/>
</dbReference>
<sequence>MKPSLSAQLVSEYRKIMTWRVWWYLVGVLLVVLAGLTALISQIALSSSPFGNGADDAGNASVLFSAPTLVAPMVAITVGILVATRDYRNGTATLTFLGEPRRNRVLASKIVVAAAANILLAALSVIVSAGVAVAFLVAAGEQLWLWSSPVQAKLGWTVIAFMLWSLIGLGIGELVRNQFGALLSAFGYLLAIEPALRMMLGMGNIRLVDFFPGSAGDSLVGGTPMSGMYPRDLQDPVQGGLVLAAFAAIALALGWVRITRSDVP</sequence>